<dbReference type="SUPFAM" id="SSF52540">
    <property type="entry name" value="P-loop containing nucleoside triphosphate hydrolases"/>
    <property type="match status" value="1"/>
</dbReference>
<keyword evidence="13" id="KW-1185">Reference proteome</keyword>
<feature type="region of interest" description="G4" evidence="7">
    <location>
        <begin position="197"/>
        <end position="200"/>
    </location>
</feature>
<dbReference type="InterPro" id="IPR006073">
    <property type="entry name" value="GTP-bd"/>
</dbReference>
<dbReference type="InterPro" id="IPR004044">
    <property type="entry name" value="KH_dom_type_2"/>
</dbReference>
<evidence type="ECO:0000259" key="11">
    <source>
        <dbReference type="PROSITE" id="PS51713"/>
    </source>
</evidence>
<dbReference type="OrthoDB" id="9805918at2"/>
<dbReference type="GO" id="GO:0005829">
    <property type="term" value="C:cytosol"/>
    <property type="evidence" value="ECO:0007669"/>
    <property type="project" value="TreeGrafter"/>
</dbReference>
<dbReference type="GO" id="GO:0005886">
    <property type="term" value="C:plasma membrane"/>
    <property type="evidence" value="ECO:0007669"/>
    <property type="project" value="UniProtKB-SubCell"/>
</dbReference>
<evidence type="ECO:0000256" key="9">
    <source>
        <dbReference type="SAM" id="MobiDB-lite"/>
    </source>
</evidence>
<dbReference type="SUPFAM" id="SSF54814">
    <property type="entry name" value="Prokaryotic type KH domain (KH-domain type II)"/>
    <property type="match status" value="1"/>
</dbReference>
<evidence type="ECO:0000259" key="10">
    <source>
        <dbReference type="PROSITE" id="PS50823"/>
    </source>
</evidence>
<dbReference type="Proteomes" id="UP000614239">
    <property type="component" value="Unassembled WGS sequence"/>
</dbReference>
<dbReference type="InterPro" id="IPR015946">
    <property type="entry name" value="KH_dom-like_a/b"/>
</dbReference>
<keyword evidence="6" id="KW-0472">Membrane</keyword>
<dbReference type="GO" id="GO:0005525">
    <property type="term" value="F:GTP binding"/>
    <property type="evidence" value="ECO:0007669"/>
    <property type="project" value="UniProtKB-UniRule"/>
</dbReference>
<comment type="similarity">
    <text evidence="1 6 7 8">Belongs to the TRAFAC class TrmE-Era-EngA-EngB-Septin-like GTPase superfamily. Era GTPase family.</text>
</comment>
<dbReference type="AlphaFoldDB" id="A0A8H9H8Q9"/>
<evidence type="ECO:0000256" key="2">
    <source>
        <dbReference type="ARBA" id="ARBA00020484"/>
    </source>
</evidence>
<sequence length="382" mass="40598">MTGQSTENDNAEPADSTESTGPAEPIRFPSDAELMAGENALTGIRPTDVGAEGTDGEGPAPETTGDAAGLSLPACPESFRAGFACLIGRPNAGKSTLTNALVGTKVAIMSDRPQTTRHNVRGVVHRGDAQIVLVDTPGMHRPRTLLGKRLNDLVRETLTDVDVIAFCIPANERIGPGDRFIARDIAELRAPVVAVVTKADTVGREALASQLLAVDQLGDWADIVPVSAARGEQIDVLADVLAGHLPPSPPLYPTGEITDEPRDIMIAELVREAALEGVRDELPHSLAVIVDEVMDPRGTTPGSLGPVKGAGNRMQVRVSLVVERDSQKAIVIGKGGARLKEIGVRARRGIEDYLRRKVYLDLHVRTAKDWQSDPKALAKLGF</sequence>
<dbReference type="GO" id="GO:0000028">
    <property type="term" value="P:ribosomal small subunit assembly"/>
    <property type="evidence" value="ECO:0007669"/>
    <property type="project" value="TreeGrafter"/>
</dbReference>
<dbReference type="PANTHER" id="PTHR42698:SF1">
    <property type="entry name" value="GTPASE ERA, MITOCHONDRIAL"/>
    <property type="match status" value="1"/>
</dbReference>
<dbReference type="CDD" id="cd22534">
    <property type="entry name" value="KH-II_Era"/>
    <property type="match status" value="1"/>
</dbReference>
<keyword evidence="6" id="KW-1003">Cell membrane</keyword>
<accession>A0A8H9H8Q9</accession>
<dbReference type="Gene3D" id="3.30.300.20">
    <property type="match status" value="1"/>
</dbReference>
<feature type="binding site" evidence="6">
    <location>
        <begin position="135"/>
        <end position="139"/>
    </location>
    <ligand>
        <name>GTP</name>
        <dbReference type="ChEBI" id="CHEBI:37565"/>
    </ligand>
</feature>
<feature type="binding site" evidence="6">
    <location>
        <begin position="197"/>
        <end position="200"/>
    </location>
    <ligand>
        <name>GTP</name>
        <dbReference type="ChEBI" id="CHEBI:37565"/>
    </ligand>
</feature>
<feature type="region of interest" description="G5" evidence="7">
    <location>
        <begin position="226"/>
        <end position="228"/>
    </location>
</feature>
<feature type="domain" description="Era-type G" evidence="11">
    <location>
        <begin position="80"/>
        <end position="247"/>
    </location>
</feature>
<dbReference type="Pfam" id="PF01926">
    <property type="entry name" value="MMR_HSR1"/>
    <property type="match status" value="1"/>
</dbReference>
<dbReference type="PROSITE" id="PS51713">
    <property type="entry name" value="G_ERA"/>
    <property type="match status" value="1"/>
</dbReference>
<comment type="subunit">
    <text evidence="6">Monomer.</text>
</comment>
<dbReference type="EMBL" id="BMNJ01000003">
    <property type="protein sequence ID" value="GGO97358.1"/>
    <property type="molecule type" value="Genomic_DNA"/>
</dbReference>
<proteinExistence type="inferred from homology"/>
<feature type="region of interest" description="Disordered" evidence="9">
    <location>
        <begin position="1"/>
        <end position="71"/>
    </location>
</feature>
<comment type="caution">
    <text evidence="12">The sequence shown here is derived from an EMBL/GenBank/DDBJ whole genome shotgun (WGS) entry which is preliminary data.</text>
</comment>
<dbReference type="InterPro" id="IPR009019">
    <property type="entry name" value="KH_sf_prok-type"/>
</dbReference>
<dbReference type="FunFam" id="3.40.50.300:FF:000094">
    <property type="entry name" value="GTPase Era"/>
    <property type="match status" value="1"/>
</dbReference>
<keyword evidence="4 6" id="KW-0694">RNA-binding</keyword>
<dbReference type="Pfam" id="PF07650">
    <property type="entry name" value="KH_2"/>
    <property type="match status" value="1"/>
</dbReference>
<dbReference type="InterPro" id="IPR005225">
    <property type="entry name" value="Small_GTP-bd"/>
</dbReference>
<feature type="region of interest" description="G3" evidence="7">
    <location>
        <begin position="135"/>
        <end position="138"/>
    </location>
</feature>
<evidence type="ECO:0000256" key="1">
    <source>
        <dbReference type="ARBA" id="ARBA00007921"/>
    </source>
</evidence>
<dbReference type="GO" id="GO:0003924">
    <property type="term" value="F:GTPase activity"/>
    <property type="evidence" value="ECO:0007669"/>
    <property type="project" value="UniProtKB-UniRule"/>
</dbReference>
<keyword evidence="6" id="KW-0699">rRNA-binding</keyword>
<reference evidence="12" key="1">
    <citation type="journal article" date="2014" name="Int. J. Syst. Evol. Microbiol.">
        <title>Complete genome sequence of Corynebacterium casei LMG S-19264T (=DSM 44701T), isolated from a smear-ripened cheese.</title>
        <authorList>
            <consortium name="US DOE Joint Genome Institute (JGI-PGF)"/>
            <person name="Walter F."/>
            <person name="Albersmeier A."/>
            <person name="Kalinowski J."/>
            <person name="Ruckert C."/>
        </authorList>
    </citation>
    <scope>NUCLEOTIDE SEQUENCE</scope>
    <source>
        <strain evidence="12">CGMCC 4.7372</strain>
    </source>
</reference>
<keyword evidence="5 6" id="KW-0342">GTP-binding</keyword>
<comment type="function">
    <text evidence="6">An essential GTPase that binds both GDP and GTP, with rapid nucleotide exchange. Plays a role in 16S rRNA processing and 30S ribosomal subunit biogenesis and possibly also in cell cycle regulation and energy metabolism.</text>
</comment>
<reference evidence="12" key="2">
    <citation type="submission" date="2020-09" db="EMBL/GenBank/DDBJ databases">
        <authorList>
            <person name="Sun Q."/>
            <person name="Zhou Y."/>
        </authorList>
    </citation>
    <scope>NUCLEOTIDE SEQUENCE</scope>
    <source>
        <strain evidence="12">CGMCC 4.7372</strain>
    </source>
</reference>
<keyword evidence="3 6" id="KW-0547">Nucleotide-binding</keyword>
<evidence type="ECO:0000256" key="7">
    <source>
        <dbReference type="PROSITE-ProRule" id="PRU01050"/>
    </source>
</evidence>
<feature type="region of interest" description="G1" evidence="7">
    <location>
        <begin position="88"/>
        <end position="95"/>
    </location>
</feature>
<evidence type="ECO:0000256" key="4">
    <source>
        <dbReference type="ARBA" id="ARBA00022884"/>
    </source>
</evidence>
<evidence type="ECO:0000313" key="13">
    <source>
        <dbReference type="Proteomes" id="UP000614239"/>
    </source>
</evidence>
<dbReference type="InterPro" id="IPR005662">
    <property type="entry name" value="GTPase_Era-like"/>
</dbReference>
<dbReference type="Gene3D" id="3.40.50.300">
    <property type="entry name" value="P-loop containing nucleotide triphosphate hydrolases"/>
    <property type="match status" value="1"/>
</dbReference>
<dbReference type="CDD" id="cd04163">
    <property type="entry name" value="Era"/>
    <property type="match status" value="1"/>
</dbReference>
<evidence type="ECO:0000256" key="6">
    <source>
        <dbReference type="HAMAP-Rule" id="MF_00367"/>
    </source>
</evidence>
<organism evidence="12 13">
    <name type="scientific">Actinomyces gaoshouyii</name>
    <dbReference type="NCBI Taxonomy" id="1960083"/>
    <lineage>
        <taxon>Bacteria</taxon>
        <taxon>Bacillati</taxon>
        <taxon>Actinomycetota</taxon>
        <taxon>Actinomycetes</taxon>
        <taxon>Actinomycetales</taxon>
        <taxon>Actinomycetaceae</taxon>
        <taxon>Actinomyces</taxon>
    </lineage>
</organism>
<dbReference type="PROSITE" id="PS50823">
    <property type="entry name" value="KH_TYPE_2"/>
    <property type="match status" value="1"/>
</dbReference>
<dbReference type="InterPro" id="IPR030388">
    <property type="entry name" value="G_ERA_dom"/>
</dbReference>
<evidence type="ECO:0000313" key="12">
    <source>
        <dbReference type="EMBL" id="GGO97358.1"/>
    </source>
</evidence>
<dbReference type="HAMAP" id="MF_00367">
    <property type="entry name" value="GTPase_Era"/>
    <property type="match status" value="1"/>
</dbReference>
<dbReference type="InterPro" id="IPR027417">
    <property type="entry name" value="P-loop_NTPase"/>
</dbReference>
<dbReference type="PANTHER" id="PTHR42698">
    <property type="entry name" value="GTPASE ERA"/>
    <property type="match status" value="1"/>
</dbReference>
<evidence type="ECO:0000256" key="3">
    <source>
        <dbReference type="ARBA" id="ARBA00022741"/>
    </source>
</evidence>
<comment type="subcellular location">
    <subcellularLocation>
        <location evidence="6">Cytoplasm</location>
    </subcellularLocation>
    <subcellularLocation>
        <location evidence="6">Cell membrane</location>
        <topology evidence="6">Peripheral membrane protein</topology>
    </subcellularLocation>
</comment>
<dbReference type="RefSeq" id="WP_080462762.1">
    <property type="nucleotide sequence ID" value="NZ_BMNJ01000003.1"/>
</dbReference>
<keyword evidence="6" id="KW-0963">Cytoplasm</keyword>
<feature type="binding site" evidence="6">
    <location>
        <begin position="88"/>
        <end position="95"/>
    </location>
    <ligand>
        <name>GTP</name>
        <dbReference type="ChEBI" id="CHEBI:37565"/>
    </ligand>
</feature>
<name>A0A8H9H8Q9_9ACTO</name>
<gene>
    <name evidence="6 12" type="primary">era</name>
    <name evidence="12" type="ORF">GCM10011612_09710</name>
</gene>
<feature type="region of interest" description="G2" evidence="7">
    <location>
        <begin position="114"/>
        <end position="118"/>
    </location>
</feature>
<feature type="domain" description="KH type-2" evidence="10">
    <location>
        <begin position="278"/>
        <end position="368"/>
    </location>
</feature>
<protein>
    <recommendedName>
        <fullName evidence="2 6">GTPase Era</fullName>
    </recommendedName>
</protein>
<evidence type="ECO:0000256" key="8">
    <source>
        <dbReference type="RuleBase" id="RU003761"/>
    </source>
</evidence>
<keyword evidence="6" id="KW-0690">Ribosome biogenesis</keyword>
<evidence type="ECO:0000256" key="5">
    <source>
        <dbReference type="ARBA" id="ARBA00023134"/>
    </source>
</evidence>
<dbReference type="NCBIfam" id="NF000908">
    <property type="entry name" value="PRK00089.1"/>
    <property type="match status" value="1"/>
</dbReference>
<dbReference type="GO" id="GO:0070181">
    <property type="term" value="F:small ribosomal subunit rRNA binding"/>
    <property type="evidence" value="ECO:0007669"/>
    <property type="project" value="UniProtKB-UniRule"/>
</dbReference>
<dbReference type="NCBIfam" id="TIGR00231">
    <property type="entry name" value="small_GTP"/>
    <property type="match status" value="1"/>
</dbReference>
<dbReference type="NCBIfam" id="TIGR00436">
    <property type="entry name" value="era"/>
    <property type="match status" value="1"/>
</dbReference>
<dbReference type="GO" id="GO:0043024">
    <property type="term" value="F:ribosomal small subunit binding"/>
    <property type="evidence" value="ECO:0007669"/>
    <property type="project" value="TreeGrafter"/>
</dbReference>